<comment type="caution">
    <text evidence="3">The sequence shown here is derived from an EMBL/GenBank/DDBJ whole genome shotgun (WGS) entry which is preliminary data.</text>
</comment>
<dbReference type="SUPFAM" id="SSF55797">
    <property type="entry name" value="PR-1-like"/>
    <property type="match status" value="1"/>
</dbReference>
<gene>
    <name evidence="3" type="ORF">ACFPN2_12870</name>
</gene>
<feature type="signal peptide" evidence="1">
    <location>
        <begin position="1"/>
        <end position="22"/>
    </location>
</feature>
<reference evidence="4" key="1">
    <citation type="journal article" date="2019" name="Int. J. Syst. Evol. Microbiol.">
        <title>The Global Catalogue of Microorganisms (GCM) 10K type strain sequencing project: providing services to taxonomists for standard genome sequencing and annotation.</title>
        <authorList>
            <consortium name="The Broad Institute Genomics Platform"/>
            <consortium name="The Broad Institute Genome Sequencing Center for Infectious Disease"/>
            <person name="Wu L."/>
            <person name="Ma J."/>
        </authorList>
    </citation>
    <scope>NUCLEOTIDE SEQUENCE [LARGE SCALE GENOMIC DNA]</scope>
    <source>
        <strain evidence="4">CGMCC 1.10759</strain>
    </source>
</reference>
<accession>A0ABV8SQT6</accession>
<dbReference type="EMBL" id="JBHSDU010000003">
    <property type="protein sequence ID" value="MFC4309976.1"/>
    <property type="molecule type" value="Genomic_DNA"/>
</dbReference>
<dbReference type="Proteomes" id="UP001595904">
    <property type="component" value="Unassembled WGS sequence"/>
</dbReference>
<proteinExistence type="predicted"/>
<keyword evidence="1" id="KW-0732">Signal</keyword>
<dbReference type="CDD" id="cd05379">
    <property type="entry name" value="CAP_bacterial"/>
    <property type="match status" value="1"/>
</dbReference>
<dbReference type="InterPro" id="IPR035940">
    <property type="entry name" value="CAP_sf"/>
</dbReference>
<dbReference type="InterPro" id="IPR014044">
    <property type="entry name" value="CAP_dom"/>
</dbReference>
<evidence type="ECO:0000259" key="2">
    <source>
        <dbReference type="Pfam" id="PF00188"/>
    </source>
</evidence>
<organism evidence="3 4">
    <name type="scientific">Steroidobacter flavus</name>
    <dbReference type="NCBI Taxonomy" id="1842136"/>
    <lineage>
        <taxon>Bacteria</taxon>
        <taxon>Pseudomonadati</taxon>
        <taxon>Pseudomonadota</taxon>
        <taxon>Gammaproteobacteria</taxon>
        <taxon>Steroidobacterales</taxon>
        <taxon>Steroidobacteraceae</taxon>
        <taxon>Steroidobacter</taxon>
    </lineage>
</organism>
<dbReference type="RefSeq" id="WP_380597089.1">
    <property type="nucleotide sequence ID" value="NZ_JBHSDU010000003.1"/>
</dbReference>
<name>A0ABV8SQT6_9GAMM</name>
<sequence>MRKLASALFVLCGAWIAMPALADIGDDLNQVRRQGCSNRPGVSQPLRASKDLDAVAREWSKGGRLRDAMGRSDYRATNSASMQVSGSSDRKAVVDILKANYCDTITDASFKEIGVYQKRDAIWIVVAAPFTTPAVKDAAKVSKKVLALVNAARSKARKCGAKEFPAVPPVTLSAVLSRAALVHSQDMANKNFFEHQGSDGSTVGIRTARVGYKWRTVGENIAIGAQTAEVVVQGWIDSPGHCVNIMTPGFTEMGIAFVVDRNSEAGIYWTQVFAAPR</sequence>
<feature type="chain" id="PRO_5045141707" evidence="1">
    <location>
        <begin position="23"/>
        <end position="277"/>
    </location>
</feature>
<dbReference type="Pfam" id="PF00188">
    <property type="entry name" value="CAP"/>
    <property type="match status" value="1"/>
</dbReference>
<evidence type="ECO:0000313" key="4">
    <source>
        <dbReference type="Proteomes" id="UP001595904"/>
    </source>
</evidence>
<keyword evidence="4" id="KW-1185">Reference proteome</keyword>
<evidence type="ECO:0000313" key="3">
    <source>
        <dbReference type="EMBL" id="MFC4309976.1"/>
    </source>
</evidence>
<dbReference type="PANTHER" id="PTHR31157:SF1">
    <property type="entry name" value="SCP DOMAIN-CONTAINING PROTEIN"/>
    <property type="match status" value="1"/>
</dbReference>
<dbReference type="Gene3D" id="3.40.33.10">
    <property type="entry name" value="CAP"/>
    <property type="match status" value="1"/>
</dbReference>
<feature type="domain" description="SCP" evidence="2">
    <location>
        <begin position="148"/>
        <end position="273"/>
    </location>
</feature>
<evidence type="ECO:0000256" key="1">
    <source>
        <dbReference type="SAM" id="SignalP"/>
    </source>
</evidence>
<dbReference type="PANTHER" id="PTHR31157">
    <property type="entry name" value="SCP DOMAIN-CONTAINING PROTEIN"/>
    <property type="match status" value="1"/>
</dbReference>
<protein>
    <submittedName>
        <fullName evidence="3">CAP domain-containing protein</fullName>
    </submittedName>
</protein>